<protein>
    <submittedName>
        <fullName evidence="1">Uncharacterized protein</fullName>
    </submittedName>
</protein>
<dbReference type="EMBL" id="UINC01154357">
    <property type="protein sequence ID" value="SVD49598.1"/>
    <property type="molecule type" value="Genomic_DNA"/>
</dbReference>
<gene>
    <name evidence="1" type="ORF">METZ01_LOCUS402452</name>
</gene>
<name>A0A382VUQ6_9ZZZZ</name>
<accession>A0A382VUQ6</accession>
<reference evidence="1" key="1">
    <citation type="submission" date="2018-05" db="EMBL/GenBank/DDBJ databases">
        <authorList>
            <person name="Lanie J.A."/>
            <person name="Ng W.-L."/>
            <person name="Kazmierczak K.M."/>
            <person name="Andrzejewski T.M."/>
            <person name="Davidsen T.M."/>
            <person name="Wayne K.J."/>
            <person name="Tettelin H."/>
            <person name="Glass J.I."/>
            <person name="Rusch D."/>
            <person name="Podicherti R."/>
            <person name="Tsui H.-C.T."/>
            <person name="Winkler M.E."/>
        </authorList>
    </citation>
    <scope>NUCLEOTIDE SEQUENCE</scope>
</reference>
<dbReference type="AlphaFoldDB" id="A0A382VUQ6"/>
<sequence>MGWSPYRKPGLTYHHAALSQKGYTLVTPTF</sequence>
<organism evidence="1">
    <name type="scientific">marine metagenome</name>
    <dbReference type="NCBI Taxonomy" id="408172"/>
    <lineage>
        <taxon>unclassified sequences</taxon>
        <taxon>metagenomes</taxon>
        <taxon>ecological metagenomes</taxon>
    </lineage>
</organism>
<evidence type="ECO:0000313" key="1">
    <source>
        <dbReference type="EMBL" id="SVD49598.1"/>
    </source>
</evidence>
<proteinExistence type="predicted"/>
<feature type="non-terminal residue" evidence="1">
    <location>
        <position position="30"/>
    </location>
</feature>